<organism evidence="1 2">
    <name type="scientific">Pelobates cultripes</name>
    <name type="common">Western spadefoot toad</name>
    <dbReference type="NCBI Taxonomy" id="61616"/>
    <lineage>
        <taxon>Eukaryota</taxon>
        <taxon>Metazoa</taxon>
        <taxon>Chordata</taxon>
        <taxon>Craniata</taxon>
        <taxon>Vertebrata</taxon>
        <taxon>Euteleostomi</taxon>
        <taxon>Amphibia</taxon>
        <taxon>Batrachia</taxon>
        <taxon>Anura</taxon>
        <taxon>Pelobatoidea</taxon>
        <taxon>Pelobatidae</taxon>
        <taxon>Pelobates</taxon>
    </lineage>
</organism>
<reference evidence="1" key="1">
    <citation type="submission" date="2022-03" db="EMBL/GenBank/DDBJ databases">
        <authorList>
            <person name="Alioto T."/>
            <person name="Alioto T."/>
            <person name="Gomez Garrido J."/>
        </authorList>
    </citation>
    <scope>NUCLEOTIDE SEQUENCE</scope>
</reference>
<dbReference type="PANTHER" id="PTHR21301">
    <property type="entry name" value="REVERSE TRANSCRIPTASE"/>
    <property type="match status" value="1"/>
</dbReference>
<dbReference type="AlphaFoldDB" id="A0AAD1WPN8"/>
<keyword evidence="2" id="KW-1185">Reference proteome</keyword>
<name>A0AAD1WPN8_PELCU</name>
<protein>
    <submittedName>
        <fullName evidence="1">Uncharacterized protein</fullName>
    </submittedName>
</protein>
<evidence type="ECO:0000313" key="1">
    <source>
        <dbReference type="EMBL" id="CAH2322971.1"/>
    </source>
</evidence>
<dbReference type="Proteomes" id="UP001295444">
    <property type="component" value="Chromosome 11"/>
</dbReference>
<dbReference type="PANTHER" id="PTHR21301:SF10">
    <property type="entry name" value="REVERSE TRANSCRIPTASE DOMAIN-CONTAINING PROTEIN"/>
    <property type="match status" value="1"/>
</dbReference>
<proteinExistence type="predicted"/>
<accession>A0AAD1WPN8</accession>
<sequence>MTTSDLAKMHLERPLTNNLTINERKALKELKSLDNVIIKPADKGGNIVLLNRDMYIDMCMAHLSDVSNYSVLPSDPTEMYIKEFEALLITALEQKIINMEEFKYLLPHKHPTVATLYCLPKVHKSITTPPGRPIVSGNNCLTERASKFINEILYPYVTDLPSYIQDTKSTLLILEGLQVPPYTLLASLDVVSLYSNIPHKAGIQACRSFLETASYEEAQI</sequence>
<gene>
    <name evidence="1" type="ORF">PECUL_23A039423</name>
</gene>
<evidence type="ECO:0000313" key="2">
    <source>
        <dbReference type="Proteomes" id="UP001295444"/>
    </source>
</evidence>
<dbReference type="EMBL" id="OW240922">
    <property type="protein sequence ID" value="CAH2322971.1"/>
    <property type="molecule type" value="Genomic_DNA"/>
</dbReference>